<protein>
    <submittedName>
        <fullName evidence="2">Uncharacterized protein</fullName>
    </submittedName>
</protein>
<comment type="caution">
    <text evidence="2">The sequence shown here is derived from an EMBL/GenBank/DDBJ whole genome shotgun (WGS) entry which is preliminary data.</text>
</comment>
<dbReference type="EMBL" id="JAIWYP010000007">
    <property type="protein sequence ID" value="KAH3791643.1"/>
    <property type="molecule type" value="Genomic_DNA"/>
</dbReference>
<evidence type="ECO:0000256" key="1">
    <source>
        <dbReference type="SAM" id="MobiDB-lite"/>
    </source>
</evidence>
<keyword evidence="3" id="KW-1185">Reference proteome</keyword>
<reference evidence="2" key="2">
    <citation type="submission" date="2020-11" db="EMBL/GenBank/DDBJ databases">
        <authorList>
            <person name="McCartney M.A."/>
            <person name="Auch B."/>
            <person name="Kono T."/>
            <person name="Mallez S."/>
            <person name="Becker A."/>
            <person name="Gohl D.M."/>
            <person name="Silverstein K.A.T."/>
            <person name="Koren S."/>
            <person name="Bechman K.B."/>
            <person name="Herman A."/>
            <person name="Abrahante J.E."/>
            <person name="Garbe J."/>
        </authorList>
    </citation>
    <scope>NUCLEOTIDE SEQUENCE</scope>
    <source>
        <strain evidence="2">Duluth1</strain>
        <tissue evidence="2">Whole animal</tissue>
    </source>
</reference>
<feature type="region of interest" description="Disordered" evidence="1">
    <location>
        <begin position="150"/>
        <end position="181"/>
    </location>
</feature>
<feature type="compositionally biased region" description="Polar residues" evidence="1">
    <location>
        <begin position="103"/>
        <end position="118"/>
    </location>
</feature>
<sequence>MSNDSPNLKEPHIAKTPERCQRVRPESERYTTSQEAGHQQGKWTSHVLSQEAVHQQGKGTSHGHHTSFPKEQNIRKGNGHHTSHPKKKDARKGERLSLRPFQPLSTQEPSTSTPQQRTYAEVWRIVTERHSDRNRNVRIRVEEKELRPYPKERSSTLNRARNESNFSEKSIPSTEEKDYPARPIITGNDELQPPCKALEMVVSWLNGRHGTMDELLECVKMHTLLKDNEVKPRQSEMMKHFCRYLDRPVPEKFRQVPPNSVSVLLHWRVLHILCASHQVERCTFWKDFFTGPIVKRPHIDEEDDTGSIEGIQTIARK</sequence>
<proteinExistence type="predicted"/>
<feature type="region of interest" description="Disordered" evidence="1">
    <location>
        <begin position="1"/>
        <end position="119"/>
    </location>
</feature>
<evidence type="ECO:0000313" key="2">
    <source>
        <dbReference type="EMBL" id="KAH3791643.1"/>
    </source>
</evidence>
<feature type="compositionally biased region" description="Polar residues" evidence="1">
    <location>
        <begin position="155"/>
        <end position="173"/>
    </location>
</feature>
<dbReference type="Proteomes" id="UP000828390">
    <property type="component" value="Unassembled WGS sequence"/>
</dbReference>
<dbReference type="AlphaFoldDB" id="A0A9D4J0X9"/>
<evidence type="ECO:0000313" key="3">
    <source>
        <dbReference type="Proteomes" id="UP000828390"/>
    </source>
</evidence>
<reference evidence="2" key="1">
    <citation type="journal article" date="2019" name="bioRxiv">
        <title>The Genome of the Zebra Mussel, Dreissena polymorpha: A Resource for Invasive Species Research.</title>
        <authorList>
            <person name="McCartney M.A."/>
            <person name="Auch B."/>
            <person name="Kono T."/>
            <person name="Mallez S."/>
            <person name="Zhang Y."/>
            <person name="Obille A."/>
            <person name="Becker A."/>
            <person name="Abrahante J.E."/>
            <person name="Garbe J."/>
            <person name="Badalamenti J.P."/>
            <person name="Herman A."/>
            <person name="Mangelson H."/>
            <person name="Liachko I."/>
            <person name="Sullivan S."/>
            <person name="Sone E.D."/>
            <person name="Koren S."/>
            <person name="Silverstein K.A.T."/>
            <person name="Beckman K.B."/>
            <person name="Gohl D.M."/>
        </authorList>
    </citation>
    <scope>NUCLEOTIDE SEQUENCE</scope>
    <source>
        <strain evidence="2">Duluth1</strain>
        <tissue evidence="2">Whole animal</tissue>
    </source>
</reference>
<gene>
    <name evidence="2" type="ORF">DPMN_145132</name>
</gene>
<accession>A0A9D4J0X9</accession>
<name>A0A9D4J0X9_DREPO</name>
<feature type="compositionally biased region" description="Polar residues" evidence="1">
    <location>
        <begin position="30"/>
        <end position="48"/>
    </location>
</feature>
<feature type="compositionally biased region" description="Basic residues" evidence="1">
    <location>
        <begin position="77"/>
        <end position="90"/>
    </location>
</feature>
<organism evidence="2 3">
    <name type="scientific">Dreissena polymorpha</name>
    <name type="common">Zebra mussel</name>
    <name type="synonym">Mytilus polymorpha</name>
    <dbReference type="NCBI Taxonomy" id="45954"/>
    <lineage>
        <taxon>Eukaryota</taxon>
        <taxon>Metazoa</taxon>
        <taxon>Spiralia</taxon>
        <taxon>Lophotrochozoa</taxon>
        <taxon>Mollusca</taxon>
        <taxon>Bivalvia</taxon>
        <taxon>Autobranchia</taxon>
        <taxon>Heteroconchia</taxon>
        <taxon>Euheterodonta</taxon>
        <taxon>Imparidentia</taxon>
        <taxon>Neoheterodontei</taxon>
        <taxon>Myida</taxon>
        <taxon>Dreissenoidea</taxon>
        <taxon>Dreissenidae</taxon>
        <taxon>Dreissena</taxon>
    </lineage>
</organism>
<feature type="compositionally biased region" description="Basic and acidic residues" evidence="1">
    <location>
        <begin position="7"/>
        <end position="29"/>
    </location>
</feature>